<sequence>MLTISRSLFDKMTRHLEAGYPYEACGILIGEMDDPTHPNHRLVRDVILVANAWEAVSARESRRNRYLISPDEYVKADREASRRGLDIVGVFHSHPDHPSQPSEMDRRQAWPGISYLIVSVRGGKATTAQAWLLRNERDAFEEESLVISD</sequence>
<keyword evidence="3" id="KW-0378">Hydrolase</keyword>
<keyword evidence="1" id="KW-0645">Protease</keyword>
<evidence type="ECO:0000313" key="7">
    <source>
        <dbReference type="EMBL" id="PJF47929.1"/>
    </source>
</evidence>
<evidence type="ECO:0000256" key="1">
    <source>
        <dbReference type="ARBA" id="ARBA00022670"/>
    </source>
</evidence>
<dbReference type="InterPro" id="IPR051929">
    <property type="entry name" value="VirAsm_ModProt"/>
</dbReference>
<accession>A0A2M8QDP9</accession>
<dbReference type="InterPro" id="IPR037518">
    <property type="entry name" value="MPN"/>
</dbReference>
<keyword evidence="2" id="KW-0479">Metal-binding</keyword>
<gene>
    <name evidence="7" type="ORF">CUN48_06160</name>
</gene>
<dbReference type="SMART" id="SM00232">
    <property type="entry name" value="JAB_MPN"/>
    <property type="match status" value="1"/>
</dbReference>
<dbReference type="GO" id="GO:0008235">
    <property type="term" value="F:metalloexopeptidase activity"/>
    <property type="evidence" value="ECO:0007669"/>
    <property type="project" value="TreeGrafter"/>
</dbReference>
<organism evidence="7 8">
    <name type="scientific">Candidatus Thermofonsia Clade 3 bacterium</name>
    <dbReference type="NCBI Taxonomy" id="2364212"/>
    <lineage>
        <taxon>Bacteria</taxon>
        <taxon>Bacillati</taxon>
        <taxon>Chloroflexota</taxon>
        <taxon>Candidatus Thermofontia</taxon>
        <taxon>Candidatus Thermofonsia Clade 3</taxon>
    </lineage>
</organism>
<comment type="caution">
    <text evidence="7">The sequence shown here is derived from an EMBL/GenBank/DDBJ whole genome shotgun (WGS) entry which is preliminary data.</text>
</comment>
<dbReference type="CDD" id="cd08070">
    <property type="entry name" value="MPN_like"/>
    <property type="match status" value="1"/>
</dbReference>
<dbReference type="InterPro" id="IPR028090">
    <property type="entry name" value="JAB_dom_prok"/>
</dbReference>
<dbReference type="Proteomes" id="UP000230790">
    <property type="component" value="Unassembled WGS sequence"/>
</dbReference>
<dbReference type="SUPFAM" id="SSF102712">
    <property type="entry name" value="JAB1/MPN domain"/>
    <property type="match status" value="1"/>
</dbReference>
<protein>
    <recommendedName>
        <fullName evidence="6">MPN domain-containing protein</fullName>
    </recommendedName>
</protein>
<dbReference type="PROSITE" id="PS50249">
    <property type="entry name" value="MPN"/>
    <property type="match status" value="1"/>
</dbReference>
<dbReference type="PANTHER" id="PTHR34858:SF1">
    <property type="entry name" value="CYSO-CYSTEINE PEPTIDASE"/>
    <property type="match status" value="1"/>
</dbReference>
<dbReference type="PANTHER" id="PTHR34858">
    <property type="entry name" value="CYSO-CYSTEINE PEPTIDASE"/>
    <property type="match status" value="1"/>
</dbReference>
<proteinExistence type="predicted"/>
<evidence type="ECO:0000256" key="2">
    <source>
        <dbReference type="ARBA" id="ARBA00022723"/>
    </source>
</evidence>
<dbReference type="FunFam" id="3.40.140.10:FF:000085">
    <property type="entry name" value="Mov34/MPN/PAD-1 family protein"/>
    <property type="match status" value="1"/>
</dbReference>
<evidence type="ECO:0000256" key="3">
    <source>
        <dbReference type="ARBA" id="ARBA00022801"/>
    </source>
</evidence>
<reference evidence="7 8" key="1">
    <citation type="submission" date="2017-11" db="EMBL/GenBank/DDBJ databases">
        <title>Evolution of Phototrophy in the Chloroflexi Phylum Driven by Horizontal Gene Transfer.</title>
        <authorList>
            <person name="Ward L.M."/>
            <person name="Hemp J."/>
            <person name="Shih P.M."/>
            <person name="Mcglynn S.E."/>
            <person name="Fischer W."/>
        </authorList>
    </citation>
    <scope>NUCLEOTIDE SEQUENCE [LARGE SCALE GENOMIC DNA]</scope>
    <source>
        <strain evidence="7">JP3_7</strain>
    </source>
</reference>
<keyword evidence="4" id="KW-0862">Zinc</keyword>
<dbReference type="GO" id="GO:0008270">
    <property type="term" value="F:zinc ion binding"/>
    <property type="evidence" value="ECO:0007669"/>
    <property type="project" value="TreeGrafter"/>
</dbReference>
<dbReference type="AlphaFoldDB" id="A0A2M8QDP9"/>
<dbReference type="Gene3D" id="3.40.140.10">
    <property type="entry name" value="Cytidine Deaminase, domain 2"/>
    <property type="match status" value="1"/>
</dbReference>
<dbReference type="EMBL" id="PGTN01000030">
    <property type="protein sequence ID" value="PJF47929.1"/>
    <property type="molecule type" value="Genomic_DNA"/>
</dbReference>
<evidence type="ECO:0000256" key="5">
    <source>
        <dbReference type="ARBA" id="ARBA00023049"/>
    </source>
</evidence>
<feature type="domain" description="MPN" evidence="6">
    <location>
        <begin position="2"/>
        <end position="146"/>
    </location>
</feature>
<keyword evidence="5" id="KW-0482">Metalloprotease</keyword>
<dbReference type="InterPro" id="IPR000555">
    <property type="entry name" value="JAMM/MPN+_dom"/>
</dbReference>
<evidence type="ECO:0000313" key="8">
    <source>
        <dbReference type="Proteomes" id="UP000230790"/>
    </source>
</evidence>
<evidence type="ECO:0000259" key="6">
    <source>
        <dbReference type="PROSITE" id="PS50249"/>
    </source>
</evidence>
<evidence type="ECO:0000256" key="4">
    <source>
        <dbReference type="ARBA" id="ARBA00022833"/>
    </source>
</evidence>
<dbReference type="Pfam" id="PF14464">
    <property type="entry name" value="Prok-JAB"/>
    <property type="match status" value="1"/>
</dbReference>
<dbReference type="GO" id="GO:0006508">
    <property type="term" value="P:proteolysis"/>
    <property type="evidence" value="ECO:0007669"/>
    <property type="project" value="UniProtKB-KW"/>
</dbReference>
<name>A0A2M8QDP9_9CHLR</name>